<comment type="caution">
    <text evidence="2">The sequence shown here is derived from an EMBL/GenBank/DDBJ whole genome shotgun (WGS) entry which is preliminary data.</text>
</comment>
<dbReference type="PATRIC" id="fig|1123360.3.peg.2284"/>
<organism evidence="2 3">
    <name type="scientific">Litoreibacter arenae DSM 19593</name>
    <dbReference type="NCBI Taxonomy" id="1123360"/>
    <lineage>
        <taxon>Bacteria</taxon>
        <taxon>Pseudomonadati</taxon>
        <taxon>Pseudomonadota</taxon>
        <taxon>Alphaproteobacteria</taxon>
        <taxon>Rhodobacterales</taxon>
        <taxon>Roseobacteraceae</taxon>
        <taxon>Litoreibacter</taxon>
    </lineage>
</organism>
<evidence type="ECO:0000313" key="3">
    <source>
        <dbReference type="Proteomes" id="UP000015351"/>
    </source>
</evidence>
<reference evidence="3" key="1">
    <citation type="journal article" date="2013" name="Stand. Genomic Sci.">
        <title>Genome sequence of the Litoreibacter arenae type strain (DSM 19593(T)), a member of the Roseobacter clade isolated from sea sand.</title>
        <authorList>
            <person name="Riedel T."/>
            <person name="Fiebig A."/>
            <person name="Petersen J."/>
            <person name="Gronow S."/>
            <person name="Kyrpides N.C."/>
            <person name="Goker M."/>
            <person name="Klenk H.P."/>
        </authorList>
    </citation>
    <scope>NUCLEOTIDE SEQUENCE [LARGE SCALE GENOMIC DNA]</scope>
    <source>
        <strain evidence="3">DSM 19593</strain>
    </source>
</reference>
<dbReference type="eggNOG" id="COG1475">
    <property type="taxonomic scope" value="Bacteria"/>
</dbReference>
<feature type="region of interest" description="Disordered" evidence="1">
    <location>
        <begin position="1"/>
        <end position="26"/>
    </location>
</feature>
<keyword evidence="3" id="KW-1185">Reference proteome</keyword>
<dbReference type="EMBL" id="AONI01000011">
    <property type="protein sequence ID" value="EPX78514.1"/>
    <property type="molecule type" value="Genomic_DNA"/>
</dbReference>
<dbReference type="HOGENOM" id="CLU_923768_0_0_5"/>
<evidence type="ECO:0000313" key="2">
    <source>
        <dbReference type="EMBL" id="EPX78514.1"/>
    </source>
</evidence>
<dbReference type="Proteomes" id="UP000015351">
    <property type="component" value="Unassembled WGS sequence"/>
</dbReference>
<dbReference type="STRING" id="1123360.thalar_02306"/>
<gene>
    <name evidence="2" type="ORF">thalar_02306</name>
</gene>
<protein>
    <submittedName>
        <fullName evidence="2">Putative plasmid stabilization protein</fullName>
    </submittedName>
</protein>
<proteinExistence type="predicted"/>
<name>S9RWY8_9RHOB</name>
<evidence type="ECO:0000256" key="1">
    <source>
        <dbReference type="SAM" id="MobiDB-lite"/>
    </source>
</evidence>
<sequence length="301" mass="33621">MRQNDHIHALPVAGRTAAERPQPARADVHDLTQPVDRKGPALFFNEPEPHGFWLAKNWVAFFRMSLSSLRVRFSRRSRSFSRASSRSSGDTTSVARCAVTHLFSVESPTPKSSATCRRVSPLVSAIRTASLRNSSVLPVPIVRLLCCTLCYQRSGTKPRQVHFEIEVMPDVRAHWTPNAALFNRFKKAWLLKILGEELGLAQEAITLASSTKKEIVAFCDKLFAEPFATLTDAQREAVATWCPPMMQTTGSEHVEPNVAEDSPDEADCRYVRTLGTLPVNSLIWDGGSIHDERRTRHSTQT</sequence>
<accession>S9RWY8</accession>
<dbReference type="AlphaFoldDB" id="S9RWY8"/>